<evidence type="ECO:0008006" key="4">
    <source>
        <dbReference type="Google" id="ProtNLM"/>
    </source>
</evidence>
<accession>A0A1H6B6K6</accession>
<keyword evidence="3" id="KW-1185">Reference proteome</keyword>
<dbReference type="EMBL" id="FNVQ01000002">
    <property type="protein sequence ID" value="SEG55766.1"/>
    <property type="molecule type" value="Genomic_DNA"/>
</dbReference>
<feature type="signal peptide" evidence="1">
    <location>
        <begin position="1"/>
        <end position="23"/>
    </location>
</feature>
<dbReference type="Proteomes" id="UP000236745">
    <property type="component" value="Unassembled WGS sequence"/>
</dbReference>
<gene>
    <name evidence="2" type="ORF">SAMN05444390_102403</name>
</gene>
<organism evidence="2 3">
    <name type="scientific">Marinobacterium lutimaris</name>
    <dbReference type="NCBI Taxonomy" id="568106"/>
    <lineage>
        <taxon>Bacteria</taxon>
        <taxon>Pseudomonadati</taxon>
        <taxon>Pseudomonadota</taxon>
        <taxon>Gammaproteobacteria</taxon>
        <taxon>Oceanospirillales</taxon>
        <taxon>Oceanospirillaceae</taxon>
        <taxon>Marinobacterium</taxon>
    </lineage>
</organism>
<feature type="chain" id="PRO_5009293430" description="Lipoprotein" evidence="1">
    <location>
        <begin position="24"/>
        <end position="131"/>
    </location>
</feature>
<proteinExistence type="predicted"/>
<evidence type="ECO:0000313" key="3">
    <source>
        <dbReference type="Proteomes" id="UP000236745"/>
    </source>
</evidence>
<name>A0A1H6B6K6_9GAMM</name>
<evidence type="ECO:0000313" key="2">
    <source>
        <dbReference type="EMBL" id="SEG55766.1"/>
    </source>
</evidence>
<keyword evidence="1" id="KW-0732">Signal</keyword>
<dbReference type="RefSeq" id="WP_104003494.1">
    <property type="nucleotide sequence ID" value="NZ_FNVQ01000002.1"/>
</dbReference>
<evidence type="ECO:0000256" key="1">
    <source>
        <dbReference type="SAM" id="SignalP"/>
    </source>
</evidence>
<sequence>MSAKNVCLVLLASLLLGGCSYEAYNGRGTSHITSRTTVGVQGYYDSEYDDFFFYPDVNVYLGINSGRYYYRPGYSHRNSWVGVSVLPGQINLRPSHRVRIDHLPRYSPYRHHRDHRLRYRRDHHYRYRQHR</sequence>
<dbReference type="AlphaFoldDB" id="A0A1H6B6K6"/>
<dbReference type="OrthoDB" id="9891679at2"/>
<protein>
    <recommendedName>
        <fullName evidence="4">Lipoprotein</fullName>
    </recommendedName>
</protein>
<dbReference type="PROSITE" id="PS51257">
    <property type="entry name" value="PROKAR_LIPOPROTEIN"/>
    <property type="match status" value="1"/>
</dbReference>
<reference evidence="2 3" key="1">
    <citation type="submission" date="2016-10" db="EMBL/GenBank/DDBJ databases">
        <authorList>
            <person name="de Groot N.N."/>
        </authorList>
    </citation>
    <scope>NUCLEOTIDE SEQUENCE [LARGE SCALE GENOMIC DNA]</scope>
    <source>
        <strain evidence="2 3">DSM 22012</strain>
    </source>
</reference>